<reference evidence="6" key="1">
    <citation type="submission" date="2018-02" db="EMBL/GenBank/DDBJ databases">
        <title>Rhizophora mucronata_Transcriptome.</title>
        <authorList>
            <person name="Meera S.P."/>
            <person name="Sreeshan A."/>
            <person name="Augustine A."/>
        </authorList>
    </citation>
    <scope>NUCLEOTIDE SEQUENCE</scope>
    <source>
        <tissue evidence="6">Leaf</tissue>
    </source>
</reference>
<dbReference type="PROSITE" id="PS51294">
    <property type="entry name" value="HTH_MYB"/>
    <property type="match status" value="1"/>
</dbReference>
<dbReference type="InterPro" id="IPR001005">
    <property type="entry name" value="SANT/Myb"/>
</dbReference>
<feature type="domain" description="HTH myb-type" evidence="5">
    <location>
        <begin position="12"/>
        <end position="56"/>
    </location>
</feature>
<dbReference type="Pfam" id="PF00249">
    <property type="entry name" value="Myb_DNA-binding"/>
    <property type="match status" value="1"/>
</dbReference>
<dbReference type="GO" id="GO:0000978">
    <property type="term" value="F:RNA polymerase II cis-regulatory region sequence-specific DNA binding"/>
    <property type="evidence" value="ECO:0007669"/>
    <property type="project" value="TreeGrafter"/>
</dbReference>
<dbReference type="SMART" id="SM00717">
    <property type="entry name" value="SANT"/>
    <property type="match status" value="1"/>
</dbReference>
<organism evidence="6">
    <name type="scientific">Rhizophora mucronata</name>
    <name type="common">Asiatic mangrove</name>
    <dbReference type="NCBI Taxonomy" id="61149"/>
    <lineage>
        <taxon>Eukaryota</taxon>
        <taxon>Viridiplantae</taxon>
        <taxon>Streptophyta</taxon>
        <taxon>Embryophyta</taxon>
        <taxon>Tracheophyta</taxon>
        <taxon>Spermatophyta</taxon>
        <taxon>Magnoliopsida</taxon>
        <taxon>eudicotyledons</taxon>
        <taxon>Gunneridae</taxon>
        <taxon>Pentapetalae</taxon>
        <taxon>rosids</taxon>
        <taxon>fabids</taxon>
        <taxon>Malpighiales</taxon>
        <taxon>Rhizophoraceae</taxon>
        <taxon>Rhizophora</taxon>
    </lineage>
</organism>
<protein>
    <submittedName>
        <fullName evidence="6">MYB family protein</fullName>
    </submittedName>
</protein>
<dbReference type="PROSITE" id="PS50090">
    <property type="entry name" value="MYB_LIKE"/>
    <property type="match status" value="1"/>
</dbReference>
<dbReference type="PANTHER" id="PTHR45614:SF300">
    <property type="entry name" value="MYB TRANSCRIPTION FACTOR"/>
    <property type="match status" value="1"/>
</dbReference>
<evidence type="ECO:0000256" key="1">
    <source>
        <dbReference type="ARBA" id="ARBA00004123"/>
    </source>
</evidence>
<feature type="region of interest" description="Disordered" evidence="3">
    <location>
        <begin position="66"/>
        <end position="120"/>
    </location>
</feature>
<evidence type="ECO:0000313" key="6">
    <source>
        <dbReference type="EMBL" id="MBW84876.1"/>
    </source>
</evidence>
<dbReference type="InterPro" id="IPR009057">
    <property type="entry name" value="Homeodomain-like_sf"/>
</dbReference>
<feature type="compositionally biased region" description="Polar residues" evidence="3">
    <location>
        <begin position="86"/>
        <end position="99"/>
    </location>
</feature>
<dbReference type="SUPFAM" id="SSF46689">
    <property type="entry name" value="Homeodomain-like"/>
    <property type="match status" value="1"/>
</dbReference>
<name>A0A2P2IUH9_RHIMU</name>
<evidence type="ECO:0000259" key="4">
    <source>
        <dbReference type="PROSITE" id="PS50090"/>
    </source>
</evidence>
<dbReference type="GO" id="GO:0000981">
    <property type="term" value="F:DNA-binding transcription factor activity, RNA polymerase II-specific"/>
    <property type="evidence" value="ECO:0007669"/>
    <property type="project" value="TreeGrafter"/>
</dbReference>
<accession>A0A2P2IUH9</accession>
<dbReference type="Gene3D" id="1.10.10.60">
    <property type="entry name" value="Homeodomain-like"/>
    <property type="match status" value="1"/>
</dbReference>
<dbReference type="GO" id="GO:0005634">
    <property type="term" value="C:nucleus"/>
    <property type="evidence" value="ECO:0007669"/>
    <property type="project" value="UniProtKB-SubCell"/>
</dbReference>
<dbReference type="EMBL" id="GGEC01004393">
    <property type="protein sequence ID" value="MBW84876.1"/>
    <property type="molecule type" value="Transcribed_RNA"/>
</dbReference>
<dbReference type="CDD" id="cd00167">
    <property type="entry name" value="SANT"/>
    <property type="match status" value="1"/>
</dbReference>
<comment type="subcellular location">
    <subcellularLocation>
        <location evidence="1">Nucleus</location>
    </subcellularLocation>
</comment>
<dbReference type="InterPro" id="IPR017930">
    <property type="entry name" value="Myb_dom"/>
</dbReference>
<sequence>MDKINGTEVVADEEDKIIAAAHAVHGNKWAIIAKLLPGRTDNSIKNHWNSTLRRQNTRLQRMRLASQSMEQELQEASVDKGKASSEETLSGGDTSSFRSSLDGKDVNSLDNMGNHCEDEALPEIPSTDKAREVPTLFHPLPRVSAFNVYNVTDGPEIASACTGLAPMQGHLIQASKPDDGICRLSDGVYSERLVPHQCSHGCCGDRRGSDVQKSLLGPEFIDFLEPPTFPSFELAAIATQISNIAWVKSGLQ</sequence>
<keyword evidence="2" id="KW-0539">Nucleus</keyword>
<proteinExistence type="predicted"/>
<evidence type="ECO:0000256" key="3">
    <source>
        <dbReference type="SAM" id="MobiDB-lite"/>
    </source>
</evidence>
<feature type="domain" description="Myb-like" evidence="4">
    <location>
        <begin position="11"/>
        <end position="52"/>
    </location>
</feature>
<dbReference type="AlphaFoldDB" id="A0A2P2IUH9"/>
<evidence type="ECO:0000256" key="2">
    <source>
        <dbReference type="ARBA" id="ARBA00023242"/>
    </source>
</evidence>
<dbReference type="PANTHER" id="PTHR45614">
    <property type="entry name" value="MYB PROTEIN-RELATED"/>
    <property type="match status" value="1"/>
</dbReference>
<evidence type="ECO:0000259" key="5">
    <source>
        <dbReference type="PROSITE" id="PS51294"/>
    </source>
</evidence>
<dbReference type="InterPro" id="IPR050560">
    <property type="entry name" value="MYB_TF"/>
</dbReference>